<sequence length="537" mass="58896">ELQSVLSLDKAGTQTSSLDELAEQAERALKAARAVTARHVAAARKFAPRIRNSAAAEYAKLQKKLQRLEAELKPLRVPDPPPIDSAILAELSGRLESVETGIQEANTTLDSGDFAPDVLQKLESDLLDWLKSLASVKKAQDGLSKPAKDLGAKLPSELEPLRSRMLACKTGLDAVGLRLREVREDLRCHKMLETARARTAAAEEQLEIAVSSSTAFEEGMFEMSAAEAQRTGQQCRREADNCQGKVSQAARFAQARLGDIGHVPEKNRQSAEQELKDIQHRLDAVAKKLATVRQDVGQSEAWVLLQDVVTPVADVELQVQKALDASAPLVAASQDGQSEPQGLREAMQRMLDTEKAAALAAATARRLLAAKEREARERHQEVPAFATGLQELQARLQQAQQKLTEQRARALQGERLWQAQLVLEQVVERMPPVEAEVEQVELQCTPLGDECSPTQEQRSEAEAALSAVEQSLRDVEEAVSFARARTSAAAANAEAEQALLQVEVRIQNCRGRLFDLRCNSPLVSNEEEPPSAKRRRL</sequence>
<keyword evidence="1" id="KW-0175">Coiled coil</keyword>
<feature type="coiled-coil region" evidence="1">
    <location>
        <begin position="18"/>
        <end position="71"/>
    </location>
</feature>
<dbReference type="AlphaFoldDB" id="A0A812L959"/>
<evidence type="ECO:0000256" key="1">
    <source>
        <dbReference type="SAM" id="Coils"/>
    </source>
</evidence>
<reference evidence="2" key="1">
    <citation type="submission" date="2021-02" db="EMBL/GenBank/DDBJ databases">
        <authorList>
            <person name="Dougan E. K."/>
            <person name="Rhodes N."/>
            <person name="Thang M."/>
            <person name="Chan C."/>
        </authorList>
    </citation>
    <scope>NUCLEOTIDE SEQUENCE</scope>
</reference>
<dbReference type="EMBL" id="CAJNIZ010005469">
    <property type="protein sequence ID" value="CAE7242080.1"/>
    <property type="molecule type" value="Genomic_DNA"/>
</dbReference>
<feature type="coiled-coil region" evidence="1">
    <location>
        <begin position="268"/>
        <end position="295"/>
    </location>
</feature>
<comment type="caution">
    <text evidence="2">The sequence shown here is derived from an EMBL/GenBank/DDBJ whole genome shotgun (WGS) entry which is preliminary data.</text>
</comment>
<feature type="non-terminal residue" evidence="2">
    <location>
        <position position="1"/>
    </location>
</feature>
<evidence type="ECO:0000313" key="2">
    <source>
        <dbReference type="EMBL" id="CAE7242080.1"/>
    </source>
</evidence>
<proteinExistence type="predicted"/>
<keyword evidence="3" id="KW-1185">Reference proteome</keyword>
<feature type="coiled-coil region" evidence="1">
    <location>
        <begin position="389"/>
        <end position="416"/>
    </location>
</feature>
<name>A0A812L959_SYMPI</name>
<dbReference type="Proteomes" id="UP000649617">
    <property type="component" value="Unassembled WGS sequence"/>
</dbReference>
<evidence type="ECO:0000313" key="3">
    <source>
        <dbReference type="Proteomes" id="UP000649617"/>
    </source>
</evidence>
<feature type="coiled-coil region" evidence="1">
    <location>
        <begin position="458"/>
        <end position="512"/>
    </location>
</feature>
<accession>A0A812L959</accession>
<protein>
    <submittedName>
        <fullName evidence="2">Uncharacterized protein</fullName>
    </submittedName>
</protein>
<organism evidence="2 3">
    <name type="scientific">Symbiodinium pilosum</name>
    <name type="common">Dinoflagellate</name>
    <dbReference type="NCBI Taxonomy" id="2952"/>
    <lineage>
        <taxon>Eukaryota</taxon>
        <taxon>Sar</taxon>
        <taxon>Alveolata</taxon>
        <taxon>Dinophyceae</taxon>
        <taxon>Suessiales</taxon>
        <taxon>Symbiodiniaceae</taxon>
        <taxon>Symbiodinium</taxon>
    </lineage>
</organism>
<gene>
    <name evidence="2" type="ORF">SPIL2461_LOCUS4240</name>
</gene>
<dbReference type="OrthoDB" id="438593at2759"/>